<sequence>MQPRVRTRTLKMSICLVAPSKQCFLFNIITPTAATTRAVSALSTPRHPCVTFDPVVTTASGSTQQLNQAPGSGVDNPFISSGSSGSQISTGQCNISSHAVVDDEDFNLNTSSLSSDTEDATIPATLSGHRQQQAEIRTGPAGGRKANLGADTLSFFEEDGDK</sequence>
<organism evidence="1 2">
    <name type="scientific">Russula earlei</name>
    <dbReference type="NCBI Taxonomy" id="71964"/>
    <lineage>
        <taxon>Eukaryota</taxon>
        <taxon>Fungi</taxon>
        <taxon>Dikarya</taxon>
        <taxon>Basidiomycota</taxon>
        <taxon>Agaricomycotina</taxon>
        <taxon>Agaricomycetes</taxon>
        <taxon>Russulales</taxon>
        <taxon>Russulaceae</taxon>
        <taxon>Russula</taxon>
    </lineage>
</organism>
<gene>
    <name evidence="1" type="ORF">F5148DRAFT_1334188</name>
</gene>
<evidence type="ECO:0000313" key="2">
    <source>
        <dbReference type="Proteomes" id="UP001207468"/>
    </source>
</evidence>
<reference evidence="1" key="1">
    <citation type="submission" date="2021-03" db="EMBL/GenBank/DDBJ databases">
        <title>Evolutionary priming and transition to the ectomycorrhizal habit in an iconic lineage of mushroom-forming fungi: is preadaptation a requirement?</title>
        <authorList>
            <consortium name="DOE Joint Genome Institute"/>
            <person name="Looney B.P."/>
            <person name="Miyauchi S."/>
            <person name="Morin E."/>
            <person name="Drula E."/>
            <person name="Courty P.E."/>
            <person name="Chicoki N."/>
            <person name="Fauchery L."/>
            <person name="Kohler A."/>
            <person name="Kuo A."/>
            <person name="LaButti K."/>
            <person name="Pangilinan J."/>
            <person name="Lipzen A."/>
            <person name="Riley R."/>
            <person name="Andreopoulos W."/>
            <person name="He G."/>
            <person name="Johnson J."/>
            <person name="Barry K.W."/>
            <person name="Grigoriev I.V."/>
            <person name="Nagy L."/>
            <person name="Hibbett D."/>
            <person name="Henrissat B."/>
            <person name="Matheny P.B."/>
            <person name="Labbe J."/>
            <person name="Martin A.F."/>
        </authorList>
    </citation>
    <scope>NUCLEOTIDE SEQUENCE</scope>
    <source>
        <strain evidence="1">BPL698</strain>
    </source>
</reference>
<comment type="caution">
    <text evidence="1">The sequence shown here is derived from an EMBL/GenBank/DDBJ whole genome shotgun (WGS) entry which is preliminary data.</text>
</comment>
<evidence type="ECO:0000313" key="1">
    <source>
        <dbReference type="EMBL" id="KAI9451134.1"/>
    </source>
</evidence>
<dbReference type="Proteomes" id="UP001207468">
    <property type="component" value="Unassembled WGS sequence"/>
</dbReference>
<keyword evidence="2" id="KW-1185">Reference proteome</keyword>
<dbReference type="EMBL" id="JAGFNK010000391">
    <property type="protein sequence ID" value="KAI9451134.1"/>
    <property type="molecule type" value="Genomic_DNA"/>
</dbReference>
<proteinExistence type="predicted"/>
<name>A0ACC0TVU1_9AGAM</name>
<protein>
    <submittedName>
        <fullName evidence="1">Uncharacterized protein</fullName>
    </submittedName>
</protein>
<accession>A0ACC0TVU1</accession>